<protein>
    <submittedName>
        <fullName evidence="2">Ubiquitin conjugation factor E4 B</fullName>
    </submittedName>
</protein>
<dbReference type="EMBL" id="LUCM01011199">
    <property type="protein sequence ID" value="KAA0184290.1"/>
    <property type="molecule type" value="Genomic_DNA"/>
</dbReference>
<dbReference type="OrthoDB" id="20295at2759"/>
<reference evidence="2" key="1">
    <citation type="submission" date="2019-05" db="EMBL/GenBank/DDBJ databases">
        <title>Annotation for the trematode Fasciolopsis buski.</title>
        <authorList>
            <person name="Choi Y.-J."/>
        </authorList>
    </citation>
    <scope>NUCLEOTIDE SEQUENCE</scope>
    <source>
        <strain evidence="2">HT</strain>
        <tissue evidence="2">Whole worm</tissue>
    </source>
</reference>
<dbReference type="AlphaFoldDB" id="A0A8E0RKW7"/>
<dbReference type="Proteomes" id="UP000728185">
    <property type="component" value="Unassembled WGS sequence"/>
</dbReference>
<evidence type="ECO:0000313" key="2">
    <source>
        <dbReference type="EMBL" id="KAA0184290.1"/>
    </source>
</evidence>
<gene>
    <name evidence="2" type="ORF">FBUS_01727</name>
</gene>
<accession>A0A8E0RKW7</accession>
<sequence>MATHTLDEVSKFIALRLTQQNKKVRKKRLARLGTSVSPKTPDTLISAGERAAEPGNHESDVESLMDIETTELSCYEASSMVNRKIRDHGLSKSLAGEDDPGKKKFCDAFSRETQLSRARLATSTQMPVTATADPYTEQLTLVLRILSAQLDFSDGDPDPFICLPDEQVTVRLLSGMRPNSPPDLTDTRSYHKSFCSDLLSSALLRLRGGYVRALEKCKSDACAPVECFLLEYLSNCVHRLRVEKDRITARNINFTNNSPMELMNELGCQLHRHIRLTLSGLFSVTPDRIKPTHNPGDFWLSTDLIQSALLRLIAPHTLPPYTSLWALANGCMLGSSLDSVITGDQLEVPPGASEVLCNLLSELQLELATNGIQAHATNLNKVYSLQTLVLLPCWNPPALGSDTIRGRTVERLSYLGPFFAASVFADDDVSSLGISTWRQLFFFPAVVESAFPNAHMTEADVQHSTHSLQLSYDLIWNLQFTLIKSLLSKVSSWFMHSCHFFIMSGCF</sequence>
<feature type="region of interest" description="Disordered" evidence="1">
    <location>
        <begin position="33"/>
        <end position="62"/>
    </location>
</feature>
<proteinExistence type="predicted"/>
<keyword evidence="3" id="KW-1185">Reference proteome</keyword>
<comment type="caution">
    <text evidence="2">The sequence shown here is derived from an EMBL/GenBank/DDBJ whole genome shotgun (WGS) entry which is preliminary data.</text>
</comment>
<evidence type="ECO:0000256" key="1">
    <source>
        <dbReference type="SAM" id="MobiDB-lite"/>
    </source>
</evidence>
<evidence type="ECO:0000313" key="3">
    <source>
        <dbReference type="Proteomes" id="UP000728185"/>
    </source>
</evidence>
<organism evidence="2 3">
    <name type="scientific">Fasciolopsis buskii</name>
    <dbReference type="NCBI Taxonomy" id="27845"/>
    <lineage>
        <taxon>Eukaryota</taxon>
        <taxon>Metazoa</taxon>
        <taxon>Spiralia</taxon>
        <taxon>Lophotrochozoa</taxon>
        <taxon>Platyhelminthes</taxon>
        <taxon>Trematoda</taxon>
        <taxon>Digenea</taxon>
        <taxon>Plagiorchiida</taxon>
        <taxon>Echinostomata</taxon>
        <taxon>Echinostomatoidea</taxon>
        <taxon>Fasciolidae</taxon>
        <taxon>Fasciolopsis</taxon>
    </lineage>
</organism>
<feature type="compositionally biased region" description="Basic and acidic residues" evidence="1">
    <location>
        <begin position="50"/>
        <end position="60"/>
    </location>
</feature>
<name>A0A8E0RKW7_9TREM</name>